<dbReference type="GO" id="GO:0005737">
    <property type="term" value="C:cytoplasm"/>
    <property type="evidence" value="ECO:0007669"/>
    <property type="project" value="InterPro"/>
</dbReference>
<evidence type="ECO:0000256" key="1">
    <source>
        <dbReference type="SAM" id="MobiDB-lite"/>
    </source>
</evidence>
<evidence type="ECO:0000313" key="3">
    <source>
        <dbReference type="Ensembl" id="ENSCJPP00005018019.1"/>
    </source>
</evidence>
<dbReference type="RefSeq" id="XP_015729477.1">
    <property type="nucleotide sequence ID" value="XM_015873991.2"/>
</dbReference>
<gene>
    <name evidence="3" type="primary">PDCD2L</name>
</gene>
<reference evidence="3" key="1">
    <citation type="submission" date="2015-11" db="EMBL/GenBank/DDBJ databases">
        <authorList>
            <consortium name="International Coturnix japonica Genome Analysis Consortium"/>
            <person name="Warren W."/>
            <person name="Burt D.W."/>
            <person name="Antin P.B."/>
            <person name="Lanford R."/>
            <person name="Gros J."/>
            <person name="Wilson R.K."/>
        </authorList>
    </citation>
    <scope>NUCLEOTIDE SEQUENCE [LARGE SCALE GENOMIC DNA]</scope>
</reference>
<dbReference type="PANTHER" id="PTHR46421:SF1">
    <property type="entry name" value="PROGRAMMED CELL DEATH PROTEIN 2-LIKE"/>
    <property type="match status" value="1"/>
</dbReference>
<feature type="domain" description="Programmed cell death protein 2 C-terminal" evidence="2">
    <location>
        <begin position="326"/>
        <end position="429"/>
    </location>
</feature>
<dbReference type="InterPro" id="IPR052815">
    <property type="entry name" value="PDCD2-like_regulator"/>
</dbReference>
<dbReference type="InterPro" id="IPR007320">
    <property type="entry name" value="PDCD2_C"/>
</dbReference>
<reference evidence="3" key="3">
    <citation type="submission" date="2025-09" db="UniProtKB">
        <authorList>
            <consortium name="Ensembl"/>
        </authorList>
    </citation>
    <scope>IDENTIFICATION</scope>
</reference>
<dbReference type="GeneTree" id="ENSGT00940000158339"/>
<dbReference type="GeneID" id="107319293"/>
<dbReference type="OrthoDB" id="9103507at2759"/>
<sequence length="437" mass="47061">MIPKEMLCGAGSHQAAAGIRAATWRQLAECGAPPAAGRPGIQARHVSAGGRRRARSGAVMAADSPPVLLGLRDAAMVGPCRGGGQSPGWATNKLGGRADALPFVLPAQPHCGACGAALSHVVQVYCPLGAAPFHRLANVFACAGSGCWGRPQSWKVLRSQSLEVRGQEAQGCGSKQKEECNFSAKDWCAEADDWGGCDGEESSTCALQMLGLNAGMSSSASREAQCVSQLQELHLSEAADVSGSPNTDLLLREETAMATSAPVFHSFYISVVDEADYAGFLDTDHANKLLKEYQQREGVDLADLMSESFAGEHSNEKYEKSEVSEDHTFHKFMKRISVCPEQILRYSWGGQPLFITCPPANFNNSIPACSNCGSKRIFEFQLMPAMVSMLRGDADLSVEFGTVIVYTCEQSCWPTNHQTPLEEFIFVQEDPDQKLFK</sequence>
<dbReference type="PANTHER" id="PTHR46421">
    <property type="entry name" value="PROGRAMMED CELL DEATH PROTEIN 2-LIKE"/>
    <property type="match status" value="1"/>
</dbReference>
<proteinExistence type="predicted"/>
<dbReference type="Proteomes" id="UP000694412">
    <property type="component" value="Chromosome 11"/>
</dbReference>
<dbReference type="GO" id="GO:0006915">
    <property type="term" value="P:apoptotic process"/>
    <property type="evidence" value="ECO:0007669"/>
    <property type="project" value="TreeGrafter"/>
</dbReference>
<organism evidence="3 4">
    <name type="scientific">Coturnix japonica</name>
    <name type="common">Japanese quail</name>
    <name type="synonym">Coturnix coturnix japonica</name>
    <dbReference type="NCBI Taxonomy" id="93934"/>
    <lineage>
        <taxon>Eukaryota</taxon>
        <taxon>Metazoa</taxon>
        <taxon>Chordata</taxon>
        <taxon>Craniata</taxon>
        <taxon>Vertebrata</taxon>
        <taxon>Euteleostomi</taxon>
        <taxon>Archelosauria</taxon>
        <taxon>Archosauria</taxon>
        <taxon>Dinosauria</taxon>
        <taxon>Saurischia</taxon>
        <taxon>Theropoda</taxon>
        <taxon>Coelurosauria</taxon>
        <taxon>Aves</taxon>
        <taxon>Neognathae</taxon>
        <taxon>Galloanserae</taxon>
        <taxon>Galliformes</taxon>
        <taxon>Phasianidae</taxon>
        <taxon>Perdicinae</taxon>
        <taxon>Coturnix</taxon>
    </lineage>
</organism>
<protein>
    <submittedName>
        <fullName evidence="3">Programmed cell death 2 like</fullName>
    </submittedName>
</protein>
<evidence type="ECO:0000313" key="4">
    <source>
        <dbReference type="Proteomes" id="UP000694412"/>
    </source>
</evidence>
<dbReference type="CTD" id="84306"/>
<dbReference type="AlphaFoldDB" id="A0A8C2TSF9"/>
<feature type="region of interest" description="Disordered" evidence="1">
    <location>
        <begin position="35"/>
        <end position="57"/>
    </location>
</feature>
<evidence type="ECO:0000259" key="2">
    <source>
        <dbReference type="Pfam" id="PF04194"/>
    </source>
</evidence>
<dbReference type="Ensembl" id="ENSCJPT00005025028.1">
    <property type="protein sequence ID" value="ENSCJPP00005018019.1"/>
    <property type="gene ID" value="ENSCJPG00005014632.1"/>
</dbReference>
<keyword evidence="4" id="KW-1185">Reference proteome</keyword>
<name>A0A8C2TSF9_COTJA</name>
<accession>A0A8C2TSF9</accession>
<reference evidence="3" key="2">
    <citation type="submission" date="2025-08" db="UniProtKB">
        <authorList>
            <consortium name="Ensembl"/>
        </authorList>
    </citation>
    <scope>IDENTIFICATION</scope>
</reference>
<dbReference type="KEGG" id="cjo:107319293"/>
<dbReference type="Pfam" id="PF04194">
    <property type="entry name" value="PDCD2_C"/>
    <property type="match status" value="1"/>
</dbReference>